<feature type="non-terminal residue" evidence="1">
    <location>
        <position position="1"/>
    </location>
</feature>
<evidence type="ECO:0000313" key="2">
    <source>
        <dbReference type="Proteomes" id="UP000466442"/>
    </source>
</evidence>
<sequence>SRDEFVWKGHKALKVRSSTLSSSVGRRFRLHECFFSFILQQLSQL</sequence>
<dbReference type="AlphaFoldDB" id="A0A8S9X2E5"/>
<proteinExistence type="predicted"/>
<reference evidence="1" key="1">
    <citation type="journal article" date="2021" name="Mol. Ecol. Resour.">
        <title>Apolygus lucorum genome provides insights into omnivorousness and mesophyll feeding.</title>
        <authorList>
            <person name="Liu Y."/>
            <person name="Liu H."/>
            <person name="Wang H."/>
            <person name="Huang T."/>
            <person name="Liu B."/>
            <person name="Yang B."/>
            <person name="Yin L."/>
            <person name="Li B."/>
            <person name="Zhang Y."/>
            <person name="Zhang S."/>
            <person name="Jiang F."/>
            <person name="Zhang X."/>
            <person name="Ren Y."/>
            <person name="Wang B."/>
            <person name="Wang S."/>
            <person name="Lu Y."/>
            <person name="Wu K."/>
            <person name="Fan W."/>
            <person name="Wang G."/>
        </authorList>
    </citation>
    <scope>NUCLEOTIDE SEQUENCE</scope>
    <source>
        <strain evidence="1">12Hb</strain>
    </source>
</reference>
<organism evidence="1 2">
    <name type="scientific">Apolygus lucorum</name>
    <name type="common">Small green plant bug</name>
    <name type="synonym">Lygocoris lucorum</name>
    <dbReference type="NCBI Taxonomy" id="248454"/>
    <lineage>
        <taxon>Eukaryota</taxon>
        <taxon>Metazoa</taxon>
        <taxon>Ecdysozoa</taxon>
        <taxon>Arthropoda</taxon>
        <taxon>Hexapoda</taxon>
        <taxon>Insecta</taxon>
        <taxon>Pterygota</taxon>
        <taxon>Neoptera</taxon>
        <taxon>Paraneoptera</taxon>
        <taxon>Hemiptera</taxon>
        <taxon>Heteroptera</taxon>
        <taxon>Panheteroptera</taxon>
        <taxon>Cimicomorpha</taxon>
        <taxon>Miridae</taxon>
        <taxon>Mirini</taxon>
        <taxon>Apolygus</taxon>
    </lineage>
</organism>
<dbReference type="EMBL" id="WIXP02000012">
    <property type="protein sequence ID" value="KAF6201775.1"/>
    <property type="molecule type" value="Genomic_DNA"/>
</dbReference>
<protein>
    <submittedName>
        <fullName evidence="1">Uncharacterized protein</fullName>
    </submittedName>
</protein>
<keyword evidence="2" id="KW-1185">Reference proteome</keyword>
<accession>A0A8S9X2E5</accession>
<evidence type="ECO:0000313" key="1">
    <source>
        <dbReference type="EMBL" id="KAF6201775.1"/>
    </source>
</evidence>
<dbReference type="Proteomes" id="UP000466442">
    <property type="component" value="Linkage Group LG12"/>
</dbReference>
<gene>
    <name evidence="1" type="ORF">GE061_004170</name>
</gene>
<comment type="caution">
    <text evidence="1">The sequence shown here is derived from an EMBL/GenBank/DDBJ whole genome shotgun (WGS) entry which is preliminary data.</text>
</comment>
<name>A0A8S9X2E5_APOLU</name>